<protein>
    <submittedName>
        <fullName evidence="1">Uncharacterized protein</fullName>
    </submittedName>
</protein>
<gene>
    <name evidence="1" type="ORF">V1477_013274</name>
</gene>
<evidence type="ECO:0000313" key="2">
    <source>
        <dbReference type="Proteomes" id="UP001607303"/>
    </source>
</evidence>
<evidence type="ECO:0000313" key="1">
    <source>
        <dbReference type="EMBL" id="KAL2736765.1"/>
    </source>
</evidence>
<sequence length="77" mass="9355">MLTLAEECTLKYNYEFYIIRVSHKTEEVESDIVHFSARKKKLHLKKNLNDEWKQKEQLYIPVTIYLDVYINNCTRQS</sequence>
<dbReference type="Proteomes" id="UP001607303">
    <property type="component" value="Unassembled WGS sequence"/>
</dbReference>
<comment type="caution">
    <text evidence="1">The sequence shown here is derived from an EMBL/GenBank/DDBJ whole genome shotgun (WGS) entry which is preliminary data.</text>
</comment>
<proteinExistence type="predicted"/>
<name>A0ABD2BW09_VESMC</name>
<reference evidence="1 2" key="1">
    <citation type="journal article" date="2024" name="Ann. Entomol. Soc. Am.">
        <title>Genomic analyses of the southern and eastern yellowjacket wasps (Hymenoptera: Vespidae) reveal evolutionary signatures of social life.</title>
        <authorList>
            <person name="Catto M.A."/>
            <person name="Caine P.B."/>
            <person name="Orr S.E."/>
            <person name="Hunt B.G."/>
            <person name="Goodisman M.A.D."/>
        </authorList>
    </citation>
    <scope>NUCLEOTIDE SEQUENCE [LARGE SCALE GENOMIC DNA]</scope>
    <source>
        <strain evidence="1">232</strain>
        <tissue evidence="1">Head and thorax</tissue>
    </source>
</reference>
<organism evidence="1 2">
    <name type="scientific">Vespula maculifrons</name>
    <name type="common">Eastern yellow jacket</name>
    <name type="synonym">Wasp</name>
    <dbReference type="NCBI Taxonomy" id="7453"/>
    <lineage>
        <taxon>Eukaryota</taxon>
        <taxon>Metazoa</taxon>
        <taxon>Ecdysozoa</taxon>
        <taxon>Arthropoda</taxon>
        <taxon>Hexapoda</taxon>
        <taxon>Insecta</taxon>
        <taxon>Pterygota</taxon>
        <taxon>Neoptera</taxon>
        <taxon>Endopterygota</taxon>
        <taxon>Hymenoptera</taxon>
        <taxon>Apocrita</taxon>
        <taxon>Aculeata</taxon>
        <taxon>Vespoidea</taxon>
        <taxon>Vespidae</taxon>
        <taxon>Vespinae</taxon>
        <taxon>Vespula</taxon>
    </lineage>
</organism>
<dbReference type="AlphaFoldDB" id="A0ABD2BW09"/>
<dbReference type="EMBL" id="JAYRBN010000066">
    <property type="protein sequence ID" value="KAL2736765.1"/>
    <property type="molecule type" value="Genomic_DNA"/>
</dbReference>
<accession>A0ABD2BW09</accession>
<keyword evidence="2" id="KW-1185">Reference proteome</keyword>